<dbReference type="SUPFAM" id="SSF69318">
    <property type="entry name" value="Integrin alpha N-terminal domain"/>
    <property type="match status" value="1"/>
</dbReference>
<dbReference type="PANTHER" id="PTHR23220">
    <property type="entry name" value="INTEGRIN ALPHA"/>
    <property type="match status" value="1"/>
</dbReference>
<dbReference type="GO" id="GO:0007160">
    <property type="term" value="P:cell-matrix adhesion"/>
    <property type="evidence" value="ECO:0007669"/>
    <property type="project" value="TreeGrafter"/>
</dbReference>
<dbReference type="Proteomes" id="UP001163046">
    <property type="component" value="Unassembled WGS sequence"/>
</dbReference>
<dbReference type="PROSITE" id="PS51470">
    <property type="entry name" value="FG_GAP"/>
    <property type="match status" value="1"/>
</dbReference>
<feature type="signal peptide" evidence="2">
    <location>
        <begin position="1"/>
        <end position="20"/>
    </location>
</feature>
<feature type="repeat" description="FG-GAP" evidence="1">
    <location>
        <begin position="22"/>
        <end position="90"/>
    </location>
</feature>
<dbReference type="GO" id="GO:0098609">
    <property type="term" value="P:cell-cell adhesion"/>
    <property type="evidence" value="ECO:0007669"/>
    <property type="project" value="TreeGrafter"/>
</dbReference>
<dbReference type="GO" id="GO:0008305">
    <property type="term" value="C:integrin complex"/>
    <property type="evidence" value="ECO:0007669"/>
    <property type="project" value="TreeGrafter"/>
</dbReference>
<name>A0A9X0D790_9CNID</name>
<comment type="caution">
    <text evidence="3">The sequence shown here is derived from an EMBL/GenBank/DDBJ whole genome shotgun (WGS) entry which is preliminary data.</text>
</comment>
<evidence type="ECO:0000256" key="2">
    <source>
        <dbReference type="SAM" id="SignalP"/>
    </source>
</evidence>
<dbReference type="PANTHER" id="PTHR23220:SF122">
    <property type="entry name" value="INTEGRIN ALPHA-PS1"/>
    <property type="match status" value="1"/>
</dbReference>
<dbReference type="GO" id="GO:0005178">
    <property type="term" value="F:integrin binding"/>
    <property type="evidence" value="ECO:0007669"/>
    <property type="project" value="TreeGrafter"/>
</dbReference>
<protein>
    <submittedName>
        <fullName evidence="3">Integrin, alpha 5 (Fibronectin receptor, alpha polypeptide)</fullName>
    </submittedName>
</protein>
<dbReference type="GO" id="GO:0033627">
    <property type="term" value="P:cell adhesion mediated by integrin"/>
    <property type="evidence" value="ECO:0007669"/>
    <property type="project" value="TreeGrafter"/>
</dbReference>
<dbReference type="Gene3D" id="2.130.10.130">
    <property type="entry name" value="Integrin alpha, N-terminal"/>
    <property type="match status" value="1"/>
</dbReference>
<feature type="chain" id="PRO_5040802565" evidence="2">
    <location>
        <begin position="21"/>
        <end position="107"/>
    </location>
</feature>
<gene>
    <name evidence="3" type="primary">ITGA5</name>
    <name evidence="3" type="ORF">OS493_028054</name>
</gene>
<keyword evidence="4" id="KW-1185">Reference proteome</keyword>
<organism evidence="3 4">
    <name type="scientific">Desmophyllum pertusum</name>
    <dbReference type="NCBI Taxonomy" id="174260"/>
    <lineage>
        <taxon>Eukaryota</taxon>
        <taxon>Metazoa</taxon>
        <taxon>Cnidaria</taxon>
        <taxon>Anthozoa</taxon>
        <taxon>Hexacorallia</taxon>
        <taxon>Scleractinia</taxon>
        <taxon>Caryophylliina</taxon>
        <taxon>Caryophylliidae</taxon>
        <taxon>Desmophyllum</taxon>
    </lineage>
</organism>
<reference evidence="3" key="1">
    <citation type="submission" date="2023-01" db="EMBL/GenBank/DDBJ databases">
        <title>Genome assembly of the deep-sea coral Lophelia pertusa.</title>
        <authorList>
            <person name="Herrera S."/>
            <person name="Cordes E."/>
        </authorList>
    </citation>
    <scope>NUCLEOTIDE SEQUENCE</scope>
    <source>
        <strain evidence="3">USNM1676648</strain>
        <tissue evidence="3">Polyp</tissue>
    </source>
</reference>
<dbReference type="InterPro" id="IPR028994">
    <property type="entry name" value="Integrin_alpha_N"/>
</dbReference>
<dbReference type="EMBL" id="MU825422">
    <property type="protein sequence ID" value="KAJ7389997.1"/>
    <property type="molecule type" value="Genomic_DNA"/>
</dbReference>
<accession>A0A9X0D790</accession>
<dbReference type="AlphaFoldDB" id="A0A9X0D790"/>
<dbReference type="GO" id="GO:0007229">
    <property type="term" value="P:integrin-mediated signaling pathway"/>
    <property type="evidence" value="ECO:0007669"/>
    <property type="project" value="UniProtKB-KW"/>
</dbReference>
<proteinExistence type="predicted"/>
<evidence type="ECO:0000313" key="4">
    <source>
        <dbReference type="Proteomes" id="UP001163046"/>
    </source>
</evidence>
<dbReference type="SMART" id="SM00191">
    <property type="entry name" value="Int_alpha"/>
    <property type="match status" value="1"/>
</dbReference>
<keyword evidence="3" id="KW-0675">Receptor</keyword>
<keyword evidence="2" id="KW-0732">Signal</keyword>
<keyword evidence="3" id="KW-0401">Integrin</keyword>
<evidence type="ECO:0000256" key="1">
    <source>
        <dbReference type="PROSITE-ProRule" id="PRU00803"/>
    </source>
</evidence>
<dbReference type="GO" id="GO:0009897">
    <property type="term" value="C:external side of plasma membrane"/>
    <property type="evidence" value="ECO:0007669"/>
    <property type="project" value="TreeGrafter"/>
</dbReference>
<evidence type="ECO:0000313" key="3">
    <source>
        <dbReference type="EMBL" id="KAJ7389997.1"/>
    </source>
</evidence>
<sequence>MARTWLGIMALVACFEIVLPFNLDVKDPFIYQGTSGEYFGYSVAMHTAQRSREKWVVVGAPLGNKTSSNRERTRYGSVYKCSSDSTTCTVIRIDDSGPETTQWIDET</sequence>
<dbReference type="InterPro" id="IPR013519">
    <property type="entry name" value="Int_alpha_beta-p"/>
</dbReference>